<dbReference type="Proteomes" id="UP000219440">
    <property type="component" value="Unassembled WGS sequence"/>
</dbReference>
<gene>
    <name evidence="1" type="ORF">SAMN06296378_0920</name>
</gene>
<organism evidence="1 2">
    <name type="scientific">Salinibacterium xinjiangense</name>
    <dbReference type="NCBI Taxonomy" id="386302"/>
    <lineage>
        <taxon>Bacteria</taxon>
        <taxon>Bacillati</taxon>
        <taxon>Actinomycetota</taxon>
        <taxon>Actinomycetes</taxon>
        <taxon>Micrococcales</taxon>
        <taxon>Microbacteriaceae</taxon>
        <taxon>Salinibacterium</taxon>
    </lineage>
</organism>
<evidence type="ECO:0000313" key="2">
    <source>
        <dbReference type="Proteomes" id="UP000219440"/>
    </source>
</evidence>
<name>A0A2C8Z665_9MICO</name>
<proteinExistence type="predicted"/>
<accession>A0A2C8Z665</accession>
<dbReference type="RefSeq" id="WP_097060070.1">
    <property type="nucleotide sequence ID" value="NZ_BMLC01000001.1"/>
</dbReference>
<reference evidence="1 2" key="1">
    <citation type="submission" date="2017-09" db="EMBL/GenBank/DDBJ databases">
        <authorList>
            <person name="Ehlers B."/>
            <person name="Leendertz F.H."/>
        </authorList>
    </citation>
    <scope>NUCLEOTIDE SEQUENCE [LARGE SCALE GENOMIC DNA]</scope>
    <source>
        <strain evidence="1 2">CGMCC 1.05381</strain>
    </source>
</reference>
<dbReference type="AlphaFoldDB" id="A0A2C8Z665"/>
<dbReference type="EMBL" id="OCST01000002">
    <property type="protein sequence ID" value="SOE59313.1"/>
    <property type="molecule type" value="Genomic_DNA"/>
</dbReference>
<keyword evidence="2" id="KW-1185">Reference proteome</keyword>
<evidence type="ECO:0000313" key="1">
    <source>
        <dbReference type="EMBL" id="SOE59313.1"/>
    </source>
</evidence>
<protein>
    <submittedName>
        <fullName evidence="1">Uncharacterized protein</fullName>
    </submittedName>
</protein>
<dbReference type="OrthoDB" id="9939558at2"/>
<sequence>MYDLPEDLVELLAKDDVPEVVEATLMQRAASGEVHADTVVRYPGLAQQVSLHDNAPASLVRLKPLAYADDAQLDRFLESVLATHDESAQLNLLARALDRDHDTTEPVESAWLAISAKRD</sequence>